<proteinExistence type="predicted"/>
<name>W6QV72_PENRF</name>
<dbReference type="EMBL" id="HG792022">
    <property type="protein sequence ID" value="CDM38034.1"/>
    <property type="molecule type" value="Genomic_DNA"/>
</dbReference>
<sequence>MDRYYMLHTWLVTPPSPRLTARPPSSSPGALGGD</sequence>
<accession>W6QV72</accession>
<gene>
    <name evidence="1" type="ORF">PROQFM164_S08g000085</name>
</gene>
<dbReference type="Proteomes" id="UP000030686">
    <property type="component" value="Unassembled WGS sequence"/>
</dbReference>
<evidence type="ECO:0000313" key="2">
    <source>
        <dbReference type="Proteomes" id="UP000030686"/>
    </source>
</evidence>
<protein>
    <submittedName>
        <fullName evidence="1">Uncharacterized protein</fullName>
    </submittedName>
</protein>
<dbReference type="AlphaFoldDB" id="W6QV72"/>
<reference evidence="1" key="1">
    <citation type="journal article" date="2014" name="Nat. Commun.">
        <title>Multiple recent horizontal transfers of a large genomic region in cheese making fungi.</title>
        <authorList>
            <person name="Cheeseman K."/>
            <person name="Ropars J."/>
            <person name="Renault P."/>
            <person name="Dupont J."/>
            <person name="Gouzy J."/>
            <person name="Branca A."/>
            <person name="Abraham A.L."/>
            <person name="Ceppi M."/>
            <person name="Conseiller E."/>
            <person name="Debuchy R."/>
            <person name="Malagnac F."/>
            <person name="Goarin A."/>
            <person name="Silar P."/>
            <person name="Lacoste S."/>
            <person name="Sallet E."/>
            <person name="Bensimon A."/>
            <person name="Giraud T."/>
            <person name="Brygoo Y."/>
        </authorList>
    </citation>
    <scope>NUCLEOTIDE SEQUENCE [LARGE SCALE GENOMIC DNA]</scope>
    <source>
        <strain evidence="1">FM164</strain>
    </source>
</reference>
<keyword evidence="2" id="KW-1185">Reference proteome</keyword>
<organism evidence="1 2">
    <name type="scientific">Penicillium roqueforti (strain FM164)</name>
    <dbReference type="NCBI Taxonomy" id="1365484"/>
    <lineage>
        <taxon>Eukaryota</taxon>
        <taxon>Fungi</taxon>
        <taxon>Dikarya</taxon>
        <taxon>Ascomycota</taxon>
        <taxon>Pezizomycotina</taxon>
        <taxon>Eurotiomycetes</taxon>
        <taxon>Eurotiomycetidae</taxon>
        <taxon>Eurotiales</taxon>
        <taxon>Aspergillaceae</taxon>
        <taxon>Penicillium</taxon>
    </lineage>
</organism>
<evidence type="ECO:0000313" key="1">
    <source>
        <dbReference type="EMBL" id="CDM38034.1"/>
    </source>
</evidence>